<feature type="compositionally biased region" description="Gly residues" evidence="1">
    <location>
        <begin position="294"/>
        <end position="303"/>
    </location>
</feature>
<proteinExistence type="predicted"/>
<feature type="region of interest" description="Disordered" evidence="1">
    <location>
        <begin position="124"/>
        <end position="151"/>
    </location>
</feature>
<feature type="region of interest" description="Disordered" evidence="1">
    <location>
        <begin position="84"/>
        <end position="103"/>
    </location>
</feature>
<feature type="compositionally biased region" description="Basic and acidic residues" evidence="1">
    <location>
        <begin position="283"/>
        <end position="293"/>
    </location>
</feature>
<feature type="compositionally biased region" description="Basic and acidic residues" evidence="1">
    <location>
        <begin position="1381"/>
        <end position="1405"/>
    </location>
</feature>
<evidence type="ECO:0000256" key="1">
    <source>
        <dbReference type="SAM" id="MobiDB-lite"/>
    </source>
</evidence>
<dbReference type="VEuPathDB" id="ToxoDB:NCLIV_036190"/>
<gene>
    <name evidence="2" type="ORF">NCLIV_036190</name>
</gene>
<feature type="compositionally biased region" description="Basic and acidic residues" evidence="1">
    <location>
        <begin position="613"/>
        <end position="637"/>
    </location>
</feature>
<dbReference type="GeneID" id="13443406"/>
<dbReference type="eggNOG" id="ENOG502QYYV">
    <property type="taxonomic scope" value="Eukaryota"/>
</dbReference>
<feature type="compositionally biased region" description="Low complexity" evidence="1">
    <location>
        <begin position="1035"/>
        <end position="1046"/>
    </location>
</feature>
<feature type="compositionally biased region" description="Basic and acidic residues" evidence="1">
    <location>
        <begin position="799"/>
        <end position="808"/>
    </location>
</feature>
<feature type="compositionally biased region" description="Basic and acidic residues" evidence="1">
    <location>
        <begin position="24"/>
        <end position="42"/>
    </location>
</feature>
<feature type="compositionally biased region" description="Basic and acidic residues" evidence="1">
    <location>
        <begin position="1053"/>
        <end position="1064"/>
    </location>
</feature>
<keyword evidence="3" id="KW-1185">Reference proteome</keyword>
<reference evidence="3" key="1">
    <citation type="journal article" date="2012" name="PLoS Pathog.">
        <title>Comparative genomics of the apicomplexan parasites Toxoplasma gondii and Neospora caninum: Coccidia differing in host range and transmission strategy.</title>
        <authorList>
            <person name="Reid A.J."/>
            <person name="Vermont S.J."/>
            <person name="Cotton J.A."/>
            <person name="Harris D."/>
            <person name="Hill-Cawthorne G.A."/>
            <person name="Konen-Waisman S."/>
            <person name="Latham S.M."/>
            <person name="Mourier T."/>
            <person name="Norton R."/>
            <person name="Quail M.A."/>
            <person name="Sanders M."/>
            <person name="Shanmugam D."/>
            <person name="Sohal A."/>
            <person name="Wasmuth J.D."/>
            <person name="Brunk B."/>
            <person name="Grigg M.E."/>
            <person name="Howard J.C."/>
            <person name="Parkinson J."/>
            <person name="Roos D.S."/>
            <person name="Trees A.J."/>
            <person name="Berriman M."/>
            <person name="Pain A."/>
            <person name="Wastling J.M."/>
        </authorList>
    </citation>
    <scope>NUCLEOTIDE SEQUENCE [LARGE SCALE GENOMIC DNA]</scope>
    <source>
        <strain evidence="3">Liverpool</strain>
    </source>
</reference>
<dbReference type="RefSeq" id="XP_003883870.1">
    <property type="nucleotide sequence ID" value="XM_003883821.1"/>
</dbReference>
<feature type="compositionally biased region" description="Basic and acidic residues" evidence="1">
    <location>
        <begin position="766"/>
        <end position="792"/>
    </location>
</feature>
<feature type="compositionally biased region" description="Basic and acidic residues" evidence="1">
    <location>
        <begin position="92"/>
        <end position="103"/>
    </location>
</feature>
<dbReference type="EMBL" id="FR823390">
    <property type="protein sequence ID" value="CBZ53838.1"/>
    <property type="molecule type" value="Genomic_DNA"/>
</dbReference>
<dbReference type="Proteomes" id="UP000007494">
    <property type="component" value="Chromosome VIII"/>
</dbReference>
<feature type="region of interest" description="Disordered" evidence="1">
    <location>
        <begin position="1025"/>
        <end position="1106"/>
    </location>
</feature>
<feature type="region of interest" description="Disordered" evidence="1">
    <location>
        <begin position="609"/>
        <end position="691"/>
    </location>
</feature>
<accession>F0VJC7</accession>
<dbReference type="OMA" id="YAVHRRF"/>
<protein>
    <submittedName>
        <fullName evidence="2">Uncharacterized protein</fullName>
    </submittedName>
</protein>
<feature type="compositionally biased region" description="Basic and acidic residues" evidence="1">
    <location>
        <begin position="823"/>
        <end position="835"/>
    </location>
</feature>
<organism evidence="2 3">
    <name type="scientific">Neospora caninum (strain Liverpool)</name>
    <dbReference type="NCBI Taxonomy" id="572307"/>
    <lineage>
        <taxon>Eukaryota</taxon>
        <taxon>Sar</taxon>
        <taxon>Alveolata</taxon>
        <taxon>Apicomplexa</taxon>
        <taxon>Conoidasida</taxon>
        <taxon>Coccidia</taxon>
        <taxon>Eucoccidiorida</taxon>
        <taxon>Eimeriorina</taxon>
        <taxon>Sarcocystidae</taxon>
        <taxon>Neospora</taxon>
    </lineage>
</organism>
<evidence type="ECO:0000313" key="2">
    <source>
        <dbReference type="EMBL" id="CBZ53838.1"/>
    </source>
</evidence>
<feature type="compositionally biased region" description="Low complexity" evidence="1">
    <location>
        <begin position="682"/>
        <end position="691"/>
    </location>
</feature>
<evidence type="ECO:0000313" key="3">
    <source>
        <dbReference type="Proteomes" id="UP000007494"/>
    </source>
</evidence>
<feature type="region of interest" description="Disordered" evidence="1">
    <location>
        <begin position="1"/>
        <end position="49"/>
    </location>
</feature>
<feature type="region of interest" description="Disordered" evidence="1">
    <location>
        <begin position="241"/>
        <end position="303"/>
    </location>
</feature>
<feature type="compositionally biased region" description="Basic and acidic residues" evidence="1">
    <location>
        <begin position="1025"/>
        <end position="1034"/>
    </location>
</feature>
<name>F0VJC7_NEOCL</name>
<dbReference type="OrthoDB" id="333261at2759"/>
<sequence>MSGFVHLNKRSKDYEGQKLSGETSSREEPGETEGRDALKADAEGDDPNACSKTLMHDAELQGHSELRERIQSLSVVDLFSSLASQTSRKRKAETDGRGGESCREGDCLGHVDCATDRTLKSVGEEVKEERVKTNRTSEAPRFPSASAPPVPHAVEGDISRFFSQVFANGSFPVFPPWEAGDDRLFKTAKILDESFEHETGGGAEEDAQETQTCFETAAAGSERDQPPCRDGDVARRVLGKAETLTSAPASEETPEGRAETARGRRGRSHAVRQASFLFEDEQGDPRREGERRTAGGGAIYGGRVGEEKATTPLQAQGSVHPPLSVGRQRSRIMVHASSSSSSSSSSSVAASSVSSGAAHTSSSSCASCAFPPDPSELSPLDLLRLGRPQREFAAADQVLRLQALSSKTVGRTADDGPSAQRAFLWRRATLRLTPEVTAALSPAALRQTMQALSAGRAAGMLPPSPMLLVQVLNACTEKLIYWTLADQLLVLNTVSALLLPPLPSDASSPLSPRVSVLPGDCLSRGASPTGPSPARDWGGGALGSAAAVTLEMLLQRLQAVRESLSVSDVASILHVYSRVGLLSPKASVAFLDALYRNLLANQARQQRLVRLRPNGEREGGSSSAGRDKVTESEEKLHRGQAALGYAQGREAGTRAAEKQSGWAMGGPADTPRGRSAPLKDQAPAAASWSSSSSSLSESFAALLRLADSVASLLEQQTDRGLPPADAMLGEQLWRRHLHRMQQRQPTTSGRLPSGDRLQAPPPAALQEERSEVRRATGRAAPEDGREREKTDTGEISEGEPGRHGRAEGDGEGMQQEQFVSAEVTRESERQSEELAKALSPVSCDERASQAARHRGAVCQPFRSSADSHSAFEAPANAALSPLSLRLMARLLQHLAEAFLSGYSCEREQREAPCMHASSQNSETDGSAVRGCGTTDSKGVPASLHALHVTRLLHAMTLLDFHAFSMYSRTQVLRSRRLFEQLFAMLRVDDLLCLEGIDGGMGASAAVAIVSSLAVQKRLFERSERVGLSSEKGEARQGAGAGRVAAAPTLSAEAEDREKAGKQGDARGVAKGSPTRTVTGDTAATEKRQAAERSQCAKSEEESRRTGVGKGGFFFDALKDDVLPRLVTVAVRHAHTLSVHQHAVVRSAANTGRDLAFDEQVWTWAMSQSTTAKRCLASFAIHGAASLRCLLVLQLLEALSLHLGFRHDFLLDALRCSALAAARGALGVSSVPPLRRTGDDRAHLSSLFAPAWSTVRVFCTLLRQHPLTAFPVILEGHGVFTAATDVLAAFCSSLSPSSGPARGRTIPALFGLLSPDEKTEEAQLRLLSLLLVSLLPHLRKEPQVAALPSGGACANALASPVSRALCVEQGVQQRGTGTGFQERQREPRDCRREKNGFRDSSERRTCTGEGETAAEDRRLTAGPVVSRPGLSGASPPPGRMSSPRLRPLWVYLHPNLTDFDKPPLCFLEGPVRQQRTSLPELLNKMAVEAERLLKTVTAATRRKA</sequence>
<feature type="region of interest" description="Disordered" evidence="1">
    <location>
        <begin position="738"/>
        <end position="843"/>
    </location>
</feature>
<feature type="region of interest" description="Disordered" evidence="1">
    <location>
        <begin position="1372"/>
        <end position="1441"/>
    </location>
</feature>
<dbReference type="InParanoid" id="F0VJC7"/>